<evidence type="ECO:0000313" key="2">
    <source>
        <dbReference type="Proteomes" id="UP000034603"/>
    </source>
</evidence>
<sequence length="116" mass="12968">MANKGVDRILKQIDGNSEPFINLPQAKLMKFNGEIVRFRSGVMCGGCVVGNINGYVCFQPNGSSDGDSYNVSSPDYDGKELKGVATMQRFELVDCHVLKAYMRFRRTAILQREQII</sequence>
<accession>A0A0G0K8H8</accession>
<reference evidence="1 2" key="1">
    <citation type="journal article" date="2015" name="Nature">
        <title>rRNA introns, odd ribosomes, and small enigmatic genomes across a large radiation of phyla.</title>
        <authorList>
            <person name="Brown C.T."/>
            <person name="Hug L.A."/>
            <person name="Thomas B.C."/>
            <person name="Sharon I."/>
            <person name="Castelle C.J."/>
            <person name="Singh A."/>
            <person name="Wilkins M.J."/>
            <person name="Williams K.H."/>
            <person name="Banfield J.F."/>
        </authorList>
    </citation>
    <scope>NUCLEOTIDE SEQUENCE [LARGE SCALE GENOMIC DNA]</scope>
</reference>
<dbReference type="AlphaFoldDB" id="A0A0G0K8H8"/>
<dbReference type="EMBL" id="LBTR01000015">
    <property type="protein sequence ID" value="KKQ45439.1"/>
    <property type="molecule type" value="Genomic_DNA"/>
</dbReference>
<proteinExistence type="predicted"/>
<protein>
    <submittedName>
        <fullName evidence="1">Uncharacterized protein</fullName>
    </submittedName>
</protein>
<organism evidence="1 2">
    <name type="scientific">Candidatus Woesebacteria bacterium GW2011_GWA1_37_8</name>
    <dbReference type="NCBI Taxonomy" id="1618546"/>
    <lineage>
        <taxon>Bacteria</taxon>
        <taxon>Candidatus Woeseibacteriota</taxon>
    </lineage>
</organism>
<dbReference type="Proteomes" id="UP000034603">
    <property type="component" value="Unassembled WGS sequence"/>
</dbReference>
<comment type="caution">
    <text evidence="1">The sequence shown here is derived from an EMBL/GenBank/DDBJ whole genome shotgun (WGS) entry which is preliminary data.</text>
</comment>
<name>A0A0G0K8H8_9BACT</name>
<gene>
    <name evidence="1" type="ORF">US62_C0015G0020</name>
</gene>
<evidence type="ECO:0000313" key="1">
    <source>
        <dbReference type="EMBL" id="KKQ45439.1"/>
    </source>
</evidence>